<evidence type="ECO:0000313" key="2">
    <source>
        <dbReference type="EMBL" id="CAJ0934591.1"/>
    </source>
</evidence>
<evidence type="ECO:0000259" key="1">
    <source>
        <dbReference type="Pfam" id="PF04194"/>
    </source>
</evidence>
<protein>
    <recommendedName>
        <fullName evidence="1">Programmed cell death protein 2 C-terminal domain-containing protein</fullName>
    </recommendedName>
</protein>
<reference evidence="2" key="1">
    <citation type="submission" date="2023-07" db="EMBL/GenBank/DDBJ databases">
        <authorList>
            <person name="Stuckert A."/>
        </authorList>
    </citation>
    <scope>NUCLEOTIDE SEQUENCE</scope>
</reference>
<dbReference type="Pfam" id="PF04194">
    <property type="entry name" value="PDCD2_C"/>
    <property type="match status" value="1"/>
</dbReference>
<sequence>MAQPSSQEQRVLLGFKDAELEGKASSWDVSKIGGLPHPVPQLRLGFPTCPLCSSVLRHIVQVYCPLEGSHYHRVIHVFACSTKSCWGKAESWVALRSQCPETHHPAVTHAVPKQEDKMAATDWCEDADDWGLDASEPTISPDASRATCCPAAPAPTDWTAQLQDLTLTDTSDTVQSGDAVFRSYYIAVAEEEDCAWDTDLDHARRLLKDYEKREEAVEMADPERGDGEGEKYEKCDLPRRDVVFHKFLKKISKCHQQILRYSWNGSPLYISPPEAASQPPSCPRCGAPRVFEFQLMPALVTMLQGSNADLALEFGTVLIFTCERSCWENGAQTPVQEYCIVQEDPDQRYFTE</sequence>
<feature type="domain" description="Programmed cell death protein 2 C-terminal" evidence="1">
    <location>
        <begin position="241"/>
        <end position="343"/>
    </location>
</feature>
<evidence type="ECO:0000313" key="3">
    <source>
        <dbReference type="Proteomes" id="UP001176940"/>
    </source>
</evidence>
<dbReference type="PANTHER" id="PTHR46421:SF1">
    <property type="entry name" value="PROGRAMMED CELL DEATH PROTEIN 2-LIKE"/>
    <property type="match status" value="1"/>
</dbReference>
<dbReference type="EMBL" id="CAUEEQ010010582">
    <property type="protein sequence ID" value="CAJ0934591.1"/>
    <property type="molecule type" value="Genomic_DNA"/>
</dbReference>
<dbReference type="InterPro" id="IPR052815">
    <property type="entry name" value="PDCD2-like_regulator"/>
</dbReference>
<proteinExistence type="predicted"/>
<keyword evidence="3" id="KW-1185">Reference proteome</keyword>
<dbReference type="InterPro" id="IPR007320">
    <property type="entry name" value="PDCD2_C"/>
</dbReference>
<dbReference type="Proteomes" id="UP001176940">
    <property type="component" value="Unassembled WGS sequence"/>
</dbReference>
<organism evidence="2 3">
    <name type="scientific">Ranitomeya imitator</name>
    <name type="common">mimic poison frog</name>
    <dbReference type="NCBI Taxonomy" id="111125"/>
    <lineage>
        <taxon>Eukaryota</taxon>
        <taxon>Metazoa</taxon>
        <taxon>Chordata</taxon>
        <taxon>Craniata</taxon>
        <taxon>Vertebrata</taxon>
        <taxon>Euteleostomi</taxon>
        <taxon>Amphibia</taxon>
        <taxon>Batrachia</taxon>
        <taxon>Anura</taxon>
        <taxon>Neobatrachia</taxon>
        <taxon>Hyloidea</taxon>
        <taxon>Dendrobatidae</taxon>
        <taxon>Dendrobatinae</taxon>
        <taxon>Ranitomeya</taxon>
    </lineage>
</organism>
<gene>
    <name evidence="2" type="ORF">RIMI_LOCUS6001745</name>
</gene>
<name>A0ABN9L6M9_9NEOB</name>
<comment type="caution">
    <text evidence="2">The sequence shown here is derived from an EMBL/GenBank/DDBJ whole genome shotgun (WGS) entry which is preliminary data.</text>
</comment>
<accession>A0ABN9L6M9</accession>
<dbReference type="PANTHER" id="PTHR46421">
    <property type="entry name" value="PROGRAMMED CELL DEATH PROTEIN 2-LIKE"/>
    <property type="match status" value="1"/>
</dbReference>